<evidence type="ECO:0000313" key="3">
    <source>
        <dbReference type="EMBL" id="OQV17574.1"/>
    </source>
</evidence>
<sequence length="116" mass="12883">MHDIPFLLLLIVSGFYLVAASPLAPQRWSSSSNSRERGYPDSHRQSQHGNANAEGDEYYSETDAPSISRTTRDAGGCRVFKSNGMNCRECITKKGGVTEREERCTRVDTIPDQKTA</sequence>
<feature type="compositionally biased region" description="Basic and acidic residues" evidence="1">
    <location>
        <begin position="34"/>
        <end position="44"/>
    </location>
</feature>
<accession>A0A1W0WQV0</accession>
<dbReference type="EMBL" id="MTYJ01000059">
    <property type="protein sequence ID" value="OQV17574.1"/>
    <property type="molecule type" value="Genomic_DNA"/>
</dbReference>
<gene>
    <name evidence="3" type="ORF">BV898_08345</name>
</gene>
<name>A0A1W0WQV0_HYPEX</name>
<evidence type="ECO:0000256" key="2">
    <source>
        <dbReference type="SAM" id="SignalP"/>
    </source>
</evidence>
<comment type="caution">
    <text evidence="3">The sequence shown here is derived from an EMBL/GenBank/DDBJ whole genome shotgun (WGS) entry which is preliminary data.</text>
</comment>
<proteinExistence type="predicted"/>
<feature type="chain" id="PRO_5013048675" description="Secreted protein" evidence="2">
    <location>
        <begin position="21"/>
        <end position="116"/>
    </location>
</feature>
<dbReference type="AlphaFoldDB" id="A0A1W0WQV0"/>
<keyword evidence="2" id="KW-0732">Signal</keyword>
<evidence type="ECO:0000256" key="1">
    <source>
        <dbReference type="SAM" id="MobiDB-lite"/>
    </source>
</evidence>
<feature type="signal peptide" evidence="2">
    <location>
        <begin position="1"/>
        <end position="20"/>
    </location>
</feature>
<protein>
    <recommendedName>
        <fullName evidence="5">Secreted protein</fullName>
    </recommendedName>
</protein>
<evidence type="ECO:0000313" key="4">
    <source>
        <dbReference type="Proteomes" id="UP000192578"/>
    </source>
</evidence>
<keyword evidence="4" id="KW-1185">Reference proteome</keyword>
<organism evidence="3 4">
    <name type="scientific">Hypsibius exemplaris</name>
    <name type="common">Freshwater tardigrade</name>
    <dbReference type="NCBI Taxonomy" id="2072580"/>
    <lineage>
        <taxon>Eukaryota</taxon>
        <taxon>Metazoa</taxon>
        <taxon>Ecdysozoa</taxon>
        <taxon>Tardigrada</taxon>
        <taxon>Eutardigrada</taxon>
        <taxon>Parachela</taxon>
        <taxon>Hypsibioidea</taxon>
        <taxon>Hypsibiidae</taxon>
        <taxon>Hypsibius</taxon>
    </lineage>
</organism>
<feature type="region of interest" description="Disordered" evidence="1">
    <location>
        <begin position="24"/>
        <end position="73"/>
    </location>
</feature>
<dbReference type="Proteomes" id="UP000192578">
    <property type="component" value="Unassembled WGS sequence"/>
</dbReference>
<reference evidence="4" key="1">
    <citation type="submission" date="2017-01" db="EMBL/GenBank/DDBJ databases">
        <title>Comparative genomics of anhydrobiosis in the tardigrade Hypsibius dujardini.</title>
        <authorList>
            <person name="Yoshida Y."/>
            <person name="Koutsovoulos G."/>
            <person name="Laetsch D."/>
            <person name="Stevens L."/>
            <person name="Kumar S."/>
            <person name="Horikawa D."/>
            <person name="Ishino K."/>
            <person name="Komine S."/>
            <person name="Tomita M."/>
            <person name="Blaxter M."/>
            <person name="Arakawa K."/>
        </authorList>
    </citation>
    <scope>NUCLEOTIDE SEQUENCE [LARGE SCALE GENOMIC DNA]</scope>
    <source>
        <strain evidence="4">Z151</strain>
    </source>
</reference>
<evidence type="ECO:0008006" key="5">
    <source>
        <dbReference type="Google" id="ProtNLM"/>
    </source>
</evidence>